<sequence length="160" mass="17014">MKVVWSFVHGGEKTSPLAPLAGSRARGEGRWDGLGGRGRRCRLREKGAFCGRGFSCCDHPSPGPHPRKRGEGESFGSSGWRWRTGFLAPLQGAHFATPLVMSSPGVPLVPRCTPGYCSFAPPGRGEEADGCALGRTHHSESDEYCTGGRVRFGADASLGE</sequence>
<organism evidence="1 2">
    <name type="scientific">Prosthecobacter dejongeii</name>
    <dbReference type="NCBI Taxonomy" id="48465"/>
    <lineage>
        <taxon>Bacteria</taxon>
        <taxon>Pseudomonadati</taxon>
        <taxon>Verrucomicrobiota</taxon>
        <taxon>Verrucomicrobiia</taxon>
        <taxon>Verrucomicrobiales</taxon>
        <taxon>Verrucomicrobiaceae</taxon>
        <taxon>Prosthecobacter</taxon>
    </lineage>
</organism>
<gene>
    <name evidence="1" type="ORF">HNQ64_002954</name>
</gene>
<dbReference type="EMBL" id="JACHIF010000005">
    <property type="protein sequence ID" value="MBB5038691.1"/>
    <property type="molecule type" value="Genomic_DNA"/>
</dbReference>
<proteinExistence type="predicted"/>
<protein>
    <submittedName>
        <fullName evidence="1">Uncharacterized protein</fullName>
    </submittedName>
</protein>
<comment type="caution">
    <text evidence="1">The sequence shown here is derived from an EMBL/GenBank/DDBJ whole genome shotgun (WGS) entry which is preliminary data.</text>
</comment>
<keyword evidence="2" id="KW-1185">Reference proteome</keyword>
<evidence type="ECO:0000313" key="2">
    <source>
        <dbReference type="Proteomes" id="UP000534294"/>
    </source>
</evidence>
<accession>A0A7W8DRA1</accession>
<name>A0A7W8DRA1_9BACT</name>
<dbReference type="Proteomes" id="UP000534294">
    <property type="component" value="Unassembled WGS sequence"/>
</dbReference>
<dbReference type="AlphaFoldDB" id="A0A7W8DRA1"/>
<reference evidence="1 2" key="1">
    <citation type="submission" date="2020-08" db="EMBL/GenBank/DDBJ databases">
        <title>Genomic Encyclopedia of Type Strains, Phase IV (KMG-IV): sequencing the most valuable type-strain genomes for metagenomic binning, comparative biology and taxonomic classification.</title>
        <authorList>
            <person name="Goeker M."/>
        </authorList>
    </citation>
    <scope>NUCLEOTIDE SEQUENCE [LARGE SCALE GENOMIC DNA]</scope>
    <source>
        <strain evidence="1 2">DSM 12251</strain>
    </source>
</reference>
<evidence type="ECO:0000313" key="1">
    <source>
        <dbReference type="EMBL" id="MBB5038691.1"/>
    </source>
</evidence>